<keyword evidence="2" id="KW-1185">Reference proteome</keyword>
<name>A0A653CA31_CALMS</name>
<feature type="non-terminal residue" evidence="1">
    <location>
        <position position="56"/>
    </location>
</feature>
<dbReference type="EMBL" id="CAACVG010007305">
    <property type="protein sequence ID" value="VEN44758.1"/>
    <property type="molecule type" value="Genomic_DNA"/>
</dbReference>
<proteinExistence type="predicted"/>
<gene>
    <name evidence="1" type="ORF">CALMAC_LOCUS7435</name>
</gene>
<dbReference type="AlphaFoldDB" id="A0A653CA31"/>
<dbReference type="Proteomes" id="UP000410492">
    <property type="component" value="Unassembled WGS sequence"/>
</dbReference>
<evidence type="ECO:0000313" key="1">
    <source>
        <dbReference type="EMBL" id="VEN44758.1"/>
    </source>
</evidence>
<reference evidence="1 2" key="1">
    <citation type="submission" date="2019-01" db="EMBL/GenBank/DDBJ databases">
        <authorList>
            <person name="Sayadi A."/>
        </authorList>
    </citation>
    <scope>NUCLEOTIDE SEQUENCE [LARGE SCALE GENOMIC DNA]</scope>
</reference>
<evidence type="ECO:0000313" key="2">
    <source>
        <dbReference type="Proteomes" id="UP000410492"/>
    </source>
</evidence>
<sequence>MRVASLITVAIVRTIPAFSGYDIRKTKCKSQSCQIALNGHHFVSNENCLIRMESDE</sequence>
<accession>A0A653CA31</accession>
<organism evidence="1 2">
    <name type="scientific">Callosobruchus maculatus</name>
    <name type="common">Southern cowpea weevil</name>
    <name type="synonym">Pulse bruchid</name>
    <dbReference type="NCBI Taxonomy" id="64391"/>
    <lineage>
        <taxon>Eukaryota</taxon>
        <taxon>Metazoa</taxon>
        <taxon>Ecdysozoa</taxon>
        <taxon>Arthropoda</taxon>
        <taxon>Hexapoda</taxon>
        <taxon>Insecta</taxon>
        <taxon>Pterygota</taxon>
        <taxon>Neoptera</taxon>
        <taxon>Endopterygota</taxon>
        <taxon>Coleoptera</taxon>
        <taxon>Polyphaga</taxon>
        <taxon>Cucujiformia</taxon>
        <taxon>Chrysomeloidea</taxon>
        <taxon>Chrysomelidae</taxon>
        <taxon>Bruchinae</taxon>
        <taxon>Bruchini</taxon>
        <taxon>Callosobruchus</taxon>
    </lineage>
</organism>
<protein>
    <submittedName>
        <fullName evidence="1">Uncharacterized protein</fullName>
    </submittedName>
</protein>